<dbReference type="InterPro" id="IPR036047">
    <property type="entry name" value="F-box-like_dom_sf"/>
</dbReference>
<gene>
    <name evidence="1" type="ORF">LCPAC401_03950</name>
</gene>
<organism evidence="1">
    <name type="scientific">Pithovirus LCPAC401</name>
    <dbReference type="NCBI Taxonomy" id="2506595"/>
    <lineage>
        <taxon>Viruses</taxon>
        <taxon>Pithoviruses</taxon>
    </lineage>
</organism>
<accession>A0A481ZAE9</accession>
<dbReference type="EMBL" id="MK500582">
    <property type="protein sequence ID" value="QBK92757.1"/>
    <property type="molecule type" value="Genomic_DNA"/>
</dbReference>
<evidence type="ECO:0008006" key="2">
    <source>
        <dbReference type="Google" id="ProtNLM"/>
    </source>
</evidence>
<name>A0A481ZAE9_9VIRU</name>
<sequence length="245" mass="29315">MSDEKDPTIEDILQQRHMNIADLESSDTNTVREILFLINPVEISRLCVTSQKFNRICTDHSFWRMKVKRDYGIEKKYGATWKETAINMYKVNMINLNKEWINGSTYAEIVKEALEQKDTFEYLKILQAEYHLGFDVDWKSIWNGKIYPNDYMIEQIEYQLERKLTNEEIETSERAFTSEFAIIYSAFFEVYGSYVIPLWRQKYLRGMFQLDEKLAPILQQFIDVYPYIMLFSSLSNVELNRIQNY</sequence>
<dbReference type="Gene3D" id="1.20.1280.50">
    <property type="match status" value="1"/>
</dbReference>
<dbReference type="SUPFAM" id="SSF81383">
    <property type="entry name" value="F-box domain"/>
    <property type="match status" value="1"/>
</dbReference>
<evidence type="ECO:0000313" key="1">
    <source>
        <dbReference type="EMBL" id="QBK92757.1"/>
    </source>
</evidence>
<protein>
    <recommendedName>
        <fullName evidence="2">F-box-like family protein</fullName>
    </recommendedName>
</protein>
<reference evidence="1" key="1">
    <citation type="journal article" date="2019" name="MBio">
        <title>Virus Genomes from Deep Sea Sediments Expand the Ocean Megavirome and Support Independent Origins of Viral Gigantism.</title>
        <authorList>
            <person name="Backstrom D."/>
            <person name="Yutin N."/>
            <person name="Jorgensen S.L."/>
            <person name="Dharamshi J."/>
            <person name="Homa F."/>
            <person name="Zaremba-Niedwiedzka K."/>
            <person name="Spang A."/>
            <person name="Wolf Y.I."/>
            <person name="Koonin E.V."/>
            <person name="Ettema T.J."/>
        </authorList>
    </citation>
    <scope>NUCLEOTIDE SEQUENCE</scope>
</reference>
<proteinExistence type="predicted"/>